<dbReference type="EMBL" id="CANHGI010000001">
    <property type="protein sequence ID" value="CAI5440357.1"/>
    <property type="molecule type" value="Genomic_DNA"/>
</dbReference>
<keyword evidence="3" id="KW-1185">Reference proteome</keyword>
<keyword evidence="1" id="KW-0732">Signal</keyword>
<accession>A0A9P1I6A3</accession>
<feature type="signal peptide" evidence="1">
    <location>
        <begin position="1"/>
        <end position="17"/>
    </location>
</feature>
<dbReference type="SUPFAM" id="SSF56436">
    <property type="entry name" value="C-type lectin-like"/>
    <property type="match status" value="1"/>
</dbReference>
<dbReference type="Gene3D" id="3.10.100.10">
    <property type="entry name" value="Mannose-Binding Protein A, subunit A"/>
    <property type="match status" value="1"/>
</dbReference>
<dbReference type="AlphaFoldDB" id="A0A9P1I6A3"/>
<evidence type="ECO:0008006" key="4">
    <source>
        <dbReference type="Google" id="ProtNLM"/>
    </source>
</evidence>
<dbReference type="InterPro" id="IPR016186">
    <property type="entry name" value="C-type_lectin-like/link_sf"/>
</dbReference>
<reference evidence="2" key="1">
    <citation type="submission" date="2022-11" db="EMBL/GenBank/DDBJ databases">
        <authorList>
            <person name="Kikuchi T."/>
        </authorList>
    </citation>
    <scope>NUCLEOTIDE SEQUENCE</scope>
    <source>
        <strain evidence="2">PS1010</strain>
    </source>
</reference>
<protein>
    <recommendedName>
        <fullName evidence="4">C-type lectin domain-containing protein</fullName>
    </recommendedName>
</protein>
<gene>
    <name evidence="2" type="ORF">CAMP_LOCUS2994</name>
</gene>
<evidence type="ECO:0000313" key="3">
    <source>
        <dbReference type="Proteomes" id="UP001152747"/>
    </source>
</evidence>
<comment type="caution">
    <text evidence="2">The sequence shown here is derived from an EMBL/GenBank/DDBJ whole genome shotgun (WGS) entry which is preliminary data.</text>
</comment>
<name>A0A9P1I6A3_9PELO</name>
<dbReference type="Proteomes" id="UP001152747">
    <property type="component" value="Unassembled WGS sequence"/>
</dbReference>
<evidence type="ECO:0000256" key="1">
    <source>
        <dbReference type="SAM" id="SignalP"/>
    </source>
</evidence>
<sequence length="181" mass="19472">MIVKVLSLFLCLQLVDSCRLRCRNRTQCDDGWTYYKRNTTGWCMKVFVGNVNLTEAKAVCSGVGAVMSSIDDGKMYNSAANLLASTSASSTWLGAELKSECQCGASQCPVTSNCGPNGYYWTDGFTTSNNLILNNLIVTQIDANGQSNYVIREGLTIFNGGLVALSSTNLTSVLCGKQSVN</sequence>
<feature type="chain" id="PRO_5040166494" description="C-type lectin domain-containing protein" evidence="1">
    <location>
        <begin position="18"/>
        <end position="181"/>
    </location>
</feature>
<dbReference type="InterPro" id="IPR016187">
    <property type="entry name" value="CTDL_fold"/>
</dbReference>
<evidence type="ECO:0000313" key="2">
    <source>
        <dbReference type="EMBL" id="CAI5440357.1"/>
    </source>
</evidence>
<proteinExistence type="predicted"/>
<dbReference type="PANTHER" id="PTHR23124">
    <property type="entry name" value="C-TYPE LECTIN DOMAIN-CONTAINING PROTEIN-RELATED-RELATED"/>
    <property type="match status" value="1"/>
</dbReference>
<dbReference type="CDD" id="cd00037">
    <property type="entry name" value="CLECT"/>
    <property type="match status" value="1"/>
</dbReference>
<organism evidence="2 3">
    <name type="scientific">Caenorhabditis angaria</name>
    <dbReference type="NCBI Taxonomy" id="860376"/>
    <lineage>
        <taxon>Eukaryota</taxon>
        <taxon>Metazoa</taxon>
        <taxon>Ecdysozoa</taxon>
        <taxon>Nematoda</taxon>
        <taxon>Chromadorea</taxon>
        <taxon>Rhabditida</taxon>
        <taxon>Rhabditina</taxon>
        <taxon>Rhabditomorpha</taxon>
        <taxon>Rhabditoidea</taxon>
        <taxon>Rhabditidae</taxon>
        <taxon>Peloderinae</taxon>
        <taxon>Caenorhabditis</taxon>
    </lineage>
</organism>